<gene>
    <name evidence="1" type="ORF">ENN90_15165</name>
</gene>
<evidence type="ECO:0000313" key="1">
    <source>
        <dbReference type="EMBL" id="HDR52936.1"/>
    </source>
</evidence>
<reference evidence="1" key="1">
    <citation type="journal article" date="2020" name="mSystems">
        <title>Genome- and Community-Level Interaction Insights into Carbon Utilization and Element Cycling Functions of Hydrothermarchaeota in Hydrothermal Sediment.</title>
        <authorList>
            <person name="Zhou Z."/>
            <person name="Liu Y."/>
            <person name="Xu W."/>
            <person name="Pan J."/>
            <person name="Luo Z.H."/>
            <person name="Li M."/>
        </authorList>
    </citation>
    <scope>NUCLEOTIDE SEQUENCE [LARGE SCALE GENOMIC DNA]</scope>
    <source>
        <strain evidence="1">SpSt-1217</strain>
    </source>
</reference>
<dbReference type="AlphaFoldDB" id="A0A831LYT9"/>
<organism evidence="1">
    <name type="scientific">Mariniphaga anaerophila</name>
    <dbReference type="NCBI Taxonomy" id="1484053"/>
    <lineage>
        <taxon>Bacteria</taxon>
        <taxon>Pseudomonadati</taxon>
        <taxon>Bacteroidota</taxon>
        <taxon>Bacteroidia</taxon>
        <taxon>Marinilabiliales</taxon>
        <taxon>Prolixibacteraceae</taxon>
        <taxon>Mariniphaga</taxon>
    </lineage>
</organism>
<dbReference type="EMBL" id="DSDK01000851">
    <property type="protein sequence ID" value="HDR52936.1"/>
    <property type="molecule type" value="Genomic_DNA"/>
</dbReference>
<accession>A0A831LYT9</accession>
<protein>
    <submittedName>
        <fullName evidence="1">Uncharacterized protein</fullName>
    </submittedName>
</protein>
<comment type="caution">
    <text evidence="1">The sequence shown here is derived from an EMBL/GenBank/DDBJ whole genome shotgun (WGS) entry which is preliminary data.</text>
</comment>
<dbReference type="Proteomes" id="UP000886047">
    <property type="component" value="Unassembled WGS sequence"/>
</dbReference>
<sequence>MATKYNIRLNSQRHFQVRLKIVTIKGKTGYQEIKIEAKTAKAAGHEAENILRENPNIKTARWLFIVDENGTIHY</sequence>
<name>A0A831LYT9_9BACT</name>
<proteinExistence type="predicted"/>